<dbReference type="FunFam" id="3.30.70.1230:FF:000001">
    <property type="entry name" value="Adenylate cyclase"/>
    <property type="match status" value="1"/>
</dbReference>
<dbReference type="PIRSF" id="PIRSF039050">
    <property type="entry name" value="Ade_cyc"/>
    <property type="match status" value="1"/>
</dbReference>
<dbReference type="Proteomes" id="UP000314980">
    <property type="component" value="Unassembled WGS sequence"/>
</dbReference>
<evidence type="ECO:0000256" key="12">
    <source>
        <dbReference type="ARBA" id="ARBA00023136"/>
    </source>
</evidence>
<dbReference type="Pfam" id="PF16214">
    <property type="entry name" value="AC_N"/>
    <property type="match status" value="1"/>
</dbReference>
<dbReference type="PROSITE" id="PS50125">
    <property type="entry name" value="GUANYLATE_CYCLASE_2"/>
    <property type="match status" value="2"/>
</dbReference>
<keyword evidence="11 15" id="KW-0115">cAMP biosynthesis</keyword>
<dbReference type="GO" id="GO:0006171">
    <property type="term" value="P:cAMP biosynthetic process"/>
    <property type="evidence" value="ECO:0007669"/>
    <property type="project" value="UniProtKB-KW"/>
</dbReference>
<comment type="cofactor">
    <cofactor evidence="17">
        <name>Mg(2+)</name>
        <dbReference type="ChEBI" id="CHEBI:18420"/>
    </cofactor>
    <cofactor evidence="17">
        <name>Mn(2+)</name>
        <dbReference type="ChEBI" id="CHEBI:29035"/>
    </cofactor>
    <text evidence="17">Binds 2 magnesium ions per subunit. Is also active with manganese (in vitro).</text>
</comment>
<dbReference type="GO" id="GO:0004016">
    <property type="term" value="F:adenylate cyclase activity"/>
    <property type="evidence" value="ECO:0007669"/>
    <property type="project" value="UniProtKB-EC"/>
</dbReference>
<feature type="binding site" evidence="16">
    <location>
        <position position="979"/>
    </location>
    <ligand>
        <name>ATP</name>
        <dbReference type="ChEBI" id="CHEBI:30616"/>
    </ligand>
</feature>
<feature type="domain" description="Guanylate cyclase" evidence="20">
    <location>
        <begin position="341"/>
        <end position="468"/>
    </location>
</feature>
<dbReference type="Pfam" id="PF00211">
    <property type="entry name" value="Guanylate_cyc"/>
    <property type="match status" value="2"/>
</dbReference>
<dbReference type="InterPro" id="IPR029787">
    <property type="entry name" value="Nucleotide_cyclase"/>
</dbReference>
<dbReference type="Gene3D" id="3.30.70.1230">
    <property type="entry name" value="Nucleotide cyclase"/>
    <property type="match status" value="2"/>
</dbReference>
<dbReference type="Ensembl" id="ENSLCAT00010041676.1">
    <property type="protein sequence ID" value="ENSLCAP00010040704.1"/>
    <property type="gene ID" value="ENSLCAG00010018483.1"/>
</dbReference>
<feature type="binding site" evidence="17">
    <location>
        <position position="347"/>
    </location>
    <ligand>
        <name>Mg(2+)</name>
        <dbReference type="ChEBI" id="CHEBI:18420"/>
        <label>2</label>
        <note>catalytic</note>
    </ligand>
</feature>
<feature type="transmembrane region" description="Helical" evidence="19">
    <location>
        <begin position="652"/>
        <end position="677"/>
    </location>
</feature>
<feature type="transmembrane region" description="Helical" evidence="19">
    <location>
        <begin position="246"/>
        <end position="267"/>
    </location>
</feature>
<evidence type="ECO:0000256" key="14">
    <source>
        <dbReference type="ARBA" id="ARBA00023239"/>
    </source>
</evidence>
<dbReference type="FunFam" id="3.30.70.1230:FF:000002">
    <property type="entry name" value="Adenylate cyclase"/>
    <property type="match status" value="1"/>
</dbReference>
<dbReference type="PANTHER" id="PTHR45627">
    <property type="entry name" value="ADENYLATE CYCLASE TYPE 1"/>
    <property type="match status" value="1"/>
</dbReference>
<keyword evidence="4 19" id="KW-0812">Transmembrane</keyword>
<dbReference type="GO" id="GO:0035556">
    <property type="term" value="P:intracellular signal transduction"/>
    <property type="evidence" value="ECO:0007669"/>
    <property type="project" value="InterPro"/>
</dbReference>
<dbReference type="GO" id="GO:0046872">
    <property type="term" value="F:metal ion binding"/>
    <property type="evidence" value="ECO:0007669"/>
    <property type="project" value="UniProtKB-KW"/>
</dbReference>
<keyword evidence="5 15" id="KW-0479">Metal-binding</keyword>
<evidence type="ECO:0000256" key="9">
    <source>
        <dbReference type="ARBA" id="ARBA00022842"/>
    </source>
</evidence>
<comment type="cofactor">
    <cofactor evidence="2">
        <name>Mn(2+)</name>
        <dbReference type="ChEBI" id="CHEBI:29035"/>
    </cofactor>
</comment>
<protein>
    <recommendedName>
        <fullName evidence="15">Adenylate cyclase type 6</fullName>
        <ecNumber evidence="15">4.6.1.1</ecNumber>
    </recommendedName>
</protein>
<dbReference type="CDD" id="cd07302">
    <property type="entry name" value="CHD"/>
    <property type="match status" value="1"/>
</dbReference>
<dbReference type="EC" id="4.6.1.1" evidence="15"/>
<dbReference type="InterPro" id="IPR032628">
    <property type="entry name" value="AC_N"/>
</dbReference>
<keyword evidence="7 15" id="KW-0547">Nucleotide-binding</keyword>
<organism evidence="21 22">
    <name type="scientific">Lates calcarifer</name>
    <name type="common">Barramundi</name>
    <name type="synonym">Holocentrus calcarifer</name>
    <dbReference type="NCBI Taxonomy" id="8187"/>
    <lineage>
        <taxon>Eukaryota</taxon>
        <taxon>Metazoa</taxon>
        <taxon>Chordata</taxon>
        <taxon>Craniata</taxon>
        <taxon>Vertebrata</taxon>
        <taxon>Euteleostomi</taxon>
        <taxon>Actinopterygii</taxon>
        <taxon>Neopterygii</taxon>
        <taxon>Teleostei</taxon>
        <taxon>Neoteleostei</taxon>
        <taxon>Acanthomorphata</taxon>
        <taxon>Carangaria</taxon>
        <taxon>Carangaria incertae sedis</taxon>
        <taxon>Centropomidae</taxon>
        <taxon>Lates</taxon>
    </lineage>
</organism>
<evidence type="ECO:0000256" key="10">
    <source>
        <dbReference type="ARBA" id="ARBA00022989"/>
    </source>
</evidence>
<feature type="transmembrane region" description="Helical" evidence="19">
    <location>
        <begin position="625"/>
        <end position="646"/>
    </location>
</feature>
<keyword evidence="14 15" id="KW-0456">Lyase</keyword>
<keyword evidence="10 19" id="KW-1133">Transmembrane helix</keyword>
<comment type="catalytic activity">
    <reaction evidence="1 15">
        <text>ATP = 3',5'-cyclic AMP + diphosphate</text>
        <dbReference type="Rhea" id="RHEA:15389"/>
        <dbReference type="ChEBI" id="CHEBI:30616"/>
        <dbReference type="ChEBI" id="CHEBI:33019"/>
        <dbReference type="ChEBI" id="CHEBI:58165"/>
        <dbReference type="EC" id="4.6.1.1"/>
    </reaction>
</comment>
<proteinExistence type="inferred from homology"/>
<dbReference type="PANTHER" id="PTHR45627:SF11">
    <property type="entry name" value="ADENYLATE CYCLASE TYPE 6"/>
    <property type="match status" value="1"/>
</dbReference>
<feature type="binding site" evidence="16">
    <location>
        <position position="434"/>
    </location>
    <ligand>
        <name>ATP</name>
        <dbReference type="ChEBI" id="CHEBI:30616"/>
    </ligand>
</feature>
<dbReference type="GO" id="GO:0005886">
    <property type="term" value="C:plasma membrane"/>
    <property type="evidence" value="ECO:0007669"/>
    <property type="project" value="InterPro"/>
</dbReference>
<evidence type="ECO:0000313" key="21">
    <source>
        <dbReference type="Ensembl" id="ENSLCAP00010040704.1"/>
    </source>
</evidence>
<evidence type="ECO:0000256" key="7">
    <source>
        <dbReference type="ARBA" id="ARBA00022741"/>
    </source>
</evidence>
<dbReference type="GeneTree" id="ENSGT00940000155687"/>
<feature type="binding site" evidence="17">
    <location>
        <position position="390"/>
    </location>
    <ligand>
        <name>Mg(2+)</name>
        <dbReference type="ChEBI" id="CHEBI:18420"/>
        <label>2</label>
        <note>catalytic</note>
    </ligand>
</feature>
<feature type="binding site" evidence="16">
    <location>
        <begin position="1060"/>
        <end position="1064"/>
    </location>
    <ligand>
        <name>ATP</name>
        <dbReference type="ChEBI" id="CHEBI:30616"/>
    </ligand>
</feature>
<feature type="transmembrane region" description="Helical" evidence="19">
    <location>
        <begin position="172"/>
        <end position="194"/>
    </location>
</feature>
<keyword evidence="22" id="KW-1185">Reference proteome</keyword>
<feature type="binding site" evidence="17">
    <location>
        <position position="390"/>
    </location>
    <ligand>
        <name>Mg(2+)</name>
        <dbReference type="ChEBI" id="CHEBI:18420"/>
        <label>1</label>
        <note>catalytic</note>
    </ligand>
</feature>
<keyword evidence="12 15" id="KW-0472">Membrane</keyword>
<feature type="transmembrane region" description="Helical" evidence="19">
    <location>
        <begin position="200"/>
        <end position="215"/>
    </location>
</feature>
<evidence type="ECO:0000256" key="3">
    <source>
        <dbReference type="ARBA" id="ARBA00004141"/>
    </source>
</evidence>
<evidence type="ECO:0000256" key="8">
    <source>
        <dbReference type="ARBA" id="ARBA00022840"/>
    </source>
</evidence>
<evidence type="ECO:0000259" key="20">
    <source>
        <dbReference type="PROSITE" id="PS50125"/>
    </source>
</evidence>
<feature type="transmembrane region" description="Helical" evidence="19">
    <location>
        <begin position="141"/>
        <end position="160"/>
    </location>
</feature>
<dbReference type="PROSITE" id="PS00452">
    <property type="entry name" value="GUANYLATE_CYCLASE_1"/>
    <property type="match status" value="2"/>
</dbReference>
<dbReference type="InterPro" id="IPR001054">
    <property type="entry name" value="A/G_cyclase"/>
</dbReference>
<feature type="binding site" evidence="17">
    <location>
        <position position="346"/>
    </location>
    <ligand>
        <name>Mg(2+)</name>
        <dbReference type="ChEBI" id="CHEBI:18420"/>
        <label>1</label>
        <note>catalytic</note>
    </ligand>
</feature>
<feature type="binding site" evidence="16">
    <location>
        <begin position="1053"/>
        <end position="1055"/>
    </location>
    <ligand>
        <name>ATP</name>
        <dbReference type="ChEBI" id="CHEBI:30616"/>
    </ligand>
</feature>
<dbReference type="SUPFAM" id="SSF55073">
    <property type="entry name" value="Nucleotide cyclase"/>
    <property type="match status" value="2"/>
</dbReference>
<gene>
    <name evidence="21" type="primary">ADCY6</name>
    <name evidence="21" type="synonym">LOC108876515</name>
</gene>
<evidence type="ECO:0000256" key="2">
    <source>
        <dbReference type="ARBA" id="ARBA00001936"/>
    </source>
</evidence>
<sequence>MSWARGLFVGRVDERKTAWGERNGKKRKDSSSLCNPRYMSCLRDPEDLEPHNAAPQHYHCGEELGELAEGSCKTMTAADCWMRVVWVFQSKKFQSAKLERLYQRYFFRLNQSSLTMLMGVLVVVCGVMLTFHCIYTAPDKAYISVLSVAMALFLAMMVVCNRNGFHQDYMWIVSYLVIGVLIVVQVFGVLMVNPRSASEGIWWTVFFIYIIYTLLPVRMRAAVLSGAVLSTIHVVTAWQLNLEDKFIFKQVSANVLIFLCTNMIGICTHYPAEVSQRQAFQETRGYIQARLHLQRENQQQERLLLSVLPRHVAMEMKADINAKKEDMMFHKIYIQKHDNVSILFADIEGFTSLASQCTAQELVMTLNELFARFDKLASENHCLRIKILGDCYYCVSGLPEPRADHAHCCVEMGVDMIEAISLVREVTGVNVNMRVGIHSGRVHCGVLGLRKWQFDVWSNDVTLANQMEAGGKAGRIHITKATLQYLNGDYEVEPGFGGERNAYLKENNIETFLVLGCSQKRIQPSTNTILALSHPACHSIGLTPSHRHTQIGTHTPRSDLLFRLSRSRCAQEALNPEDEVDEFLGRAIDARSIDQLRKDHVKKFLLTFQTANLEKKYSKKVDDRFGGYVACTLLVFCCICFIQIIIFPKTTLMLGLYISIFIILANILFICAIYSCIKLFPVALQTVTKKIVQSRANSTLVGVFTILLLFISSFANMFTCSRENLWHCVVKEQNISVNELNTSVNLCLLHNLTKMVEDGLTLCSSQVMPCHFPEYFSYSVLLTLLACSVFLHISSIGKLALMLLIQLTFLLLVEWPQVALFDNADLLVIANTLPDSVAKVSLKVMTPVILTVFVLALYLHGQQVESTARLDFLWKLQATEEKEEMEELQAYNRRLLHNILPKDVAAHFLARERRNDELYYQSCECVAVMFASISNFSEFYVELEANNEGVECLRLLNEIIADFDEIISEERFRQLEKIKTIGSTYMAASGLNDSTYDKEGRSHILALADYAMRLREQMKYINEHSFNNFQMKIGLNMGPVVAGVIGARKPQYDIWGNTVNVASRMDSTGVPDYIQVTTDLYHVLVNNGYQLDCRGVVKVKGKGEMTTYFLTSGPPGS</sequence>
<dbReference type="SMART" id="SM00044">
    <property type="entry name" value="CYCc"/>
    <property type="match status" value="2"/>
</dbReference>
<reference evidence="21" key="2">
    <citation type="submission" date="2025-08" db="UniProtKB">
        <authorList>
            <consortium name="Ensembl"/>
        </authorList>
    </citation>
    <scope>IDENTIFICATION</scope>
</reference>
<keyword evidence="8 15" id="KW-0067">ATP-binding</keyword>
<keyword evidence="6" id="KW-0677">Repeat</keyword>
<feature type="binding site" evidence="16">
    <location>
        <position position="1100"/>
    </location>
    <ligand>
        <name>ATP</name>
        <dbReference type="ChEBI" id="CHEBI:30616"/>
    </ligand>
</feature>
<feature type="binding site" evidence="16">
    <location>
        <begin position="388"/>
        <end position="390"/>
    </location>
    <ligand>
        <name>ATP</name>
        <dbReference type="ChEBI" id="CHEBI:30616"/>
    </ligand>
</feature>
<reference evidence="21" key="3">
    <citation type="submission" date="2025-09" db="UniProtKB">
        <authorList>
            <consortium name="Ensembl"/>
        </authorList>
    </citation>
    <scope>IDENTIFICATION</scope>
</reference>
<feature type="transmembrane region" description="Helical" evidence="19">
    <location>
        <begin position="698"/>
        <end position="718"/>
    </location>
</feature>
<dbReference type="Pfam" id="PF06327">
    <property type="entry name" value="Adcy_cons_dom"/>
    <property type="match status" value="1"/>
</dbReference>
<keyword evidence="9 15" id="KW-0460">Magnesium</keyword>
<feature type="binding site" evidence="17">
    <location>
        <position position="346"/>
    </location>
    <ligand>
        <name>Mg(2+)</name>
        <dbReference type="ChEBI" id="CHEBI:18420"/>
        <label>2</label>
        <note>catalytic</note>
    </ligand>
</feature>
<feature type="transmembrane region" description="Helical" evidence="19">
    <location>
        <begin position="840"/>
        <end position="859"/>
    </location>
</feature>
<evidence type="ECO:0000256" key="5">
    <source>
        <dbReference type="ARBA" id="ARBA00022723"/>
    </source>
</evidence>
<evidence type="ECO:0000256" key="17">
    <source>
        <dbReference type="PIRSR" id="PIRSR039050-51"/>
    </source>
</evidence>
<feature type="transmembrane region" description="Helical" evidence="19">
    <location>
        <begin position="114"/>
        <end position="135"/>
    </location>
</feature>
<dbReference type="GO" id="GO:0005524">
    <property type="term" value="F:ATP binding"/>
    <property type="evidence" value="ECO:0007669"/>
    <property type="project" value="UniProtKB-UniRule"/>
</dbReference>
<evidence type="ECO:0000256" key="1">
    <source>
        <dbReference type="ARBA" id="ARBA00001593"/>
    </source>
</evidence>
<keyword evidence="17" id="KW-0464">Manganese</keyword>
<evidence type="ECO:0000256" key="18">
    <source>
        <dbReference type="RuleBase" id="RU000405"/>
    </source>
</evidence>
<evidence type="ECO:0000313" key="22">
    <source>
        <dbReference type="Proteomes" id="UP000314980"/>
    </source>
</evidence>
<comment type="similarity">
    <text evidence="15 18">Belongs to the adenylyl cyclase class-4/guanylyl cyclase family.</text>
</comment>
<evidence type="ECO:0000256" key="11">
    <source>
        <dbReference type="ARBA" id="ARBA00022998"/>
    </source>
</evidence>
<dbReference type="GO" id="GO:0007189">
    <property type="term" value="P:adenylate cyclase-activating G protein-coupled receptor signaling pathway"/>
    <property type="evidence" value="ECO:0007669"/>
    <property type="project" value="TreeGrafter"/>
</dbReference>
<name>A0A4W6ESV4_LATCA</name>
<comment type="subcellular location">
    <subcellularLocation>
        <location evidence="3">Membrane</location>
        <topology evidence="3">Multi-pass membrane protein</topology>
    </subcellularLocation>
</comment>
<evidence type="ECO:0000256" key="13">
    <source>
        <dbReference type="ARBA" id="ARBA00023180"/>
    </source>
</evidence>
<evidence type="ECO:0000256" key="16">
    <source>
        <dbReference type="PIRSR" id="PIRSR039050-50"/>
    </source>
</evidence>
<dbReference type="InterPro" id="IPR030672">
    <property type="entry name" value="Adcy"/>
</dbReference>
<reference evidence="22" key="1">
    <citation type="submission" date="2015-09" db="EMBL/GenBank/DDBJ databases">
        <authorList>
            <person name="Sai Rama Sridatta P."/>
        </authorList>
    </citation>
    <scope>NUCLEOTIDE SEQUENCE [LARGE SCALE GENOMIC DNA]</scope>
</reference>
<dbReference type="InterPro" id="IPR018297">
    <property type="entry name" value="A/G_cyclase_CS"/>
</dbReference>
<feature type="transmembrane region" description="Helical" evidence="19">
    <location>
        <begin position="775"/>
        <end position="793"/>
    </location>
</feature>
<feature type="transmembrane region" description="Helical" evidence="19">
    <location>
        <begin position="800"/>
        <end position="820"/>
    </location>
</feature>
<evidence type="ECO:0000256" key="6">
    <source>
        <dbReference type="ARBA" id="ARBA00022737"/>
    </source>
</evidence>
<feature type="binding site" evidence="16">
    <location>
        <begin position="346"/>
        <end position="351"/>
    </location>
    <ligand>
        <name>ATP</name>
        <dbReference type="ChEBI" id="CHEBI:30616"/>
    </ligand>
</feature>
<dbReference type="InterPro" id="IPR009398">
    <property type="entry name" value="Adcy_conserved_dom"/>
</dbReference>
<dbReference type="AlphaFoldDB" id="A0A4W6ESV4"/>
<evidence type="ECO:0000256" key="19">
    <source>
        <dbReference type="SAM" id="Phobius"/>
    </source>
</evidence>
<keyword evidence="13" id="KW-0325">Glycoprotein</keyword>
<comment type="function">
    <text evidence="15">Catalyzes the formation of the signaling molecule cAMP in response to G-protein signaling.</text>
</comment>
<dbReference type="CDD" id="cd07556">
    <property type="entry name" value="Nucleotidyl_cyc_III"/>
    <property type="match status" value="1"/>
</dbReference>
<accession>A0A4W6ESV4</accession>
<evidence type="ECO:0000256" key="15">
    <source>
        <dbReference type="PIRNR" id="PIRNR039050"/>
    </source>
</evidence>
<feature type="domain" description="Guanylate cyclase" evidence="20">
    <location>
        <begin position="927"/>
        <end position="1066"/>
    </location>
</feature>
<evidence type="ECO:0000256" key="4">
    <source>
        <dbReference type="ARBA" id="ARBA00022692"/>
    </source>
</evidence>